<organism evidence="2 3">
    <name type="scientific">Vigna angularis var. angularis</name>
    <dbReference type="NCBI Taxonomy" id="157739"/>
    <lineage>
        <taxon>Eukaryota</taxon>
        <taxon>Viridiplantae</taxon>
        <taxon>Streptophyta</taxon>
        <taxon>Embryophyta</taxon>
        <taxon>Tracheophyta</taxon>
        <taxon>Spermatophyta</taxon>
        <taxon>Magnoliopsida</taxon>
        <taxon>eudicotyledons</taxon>
        <taxon>Gunneridae</taxon>
        <taxon>Pentapetalae</taxon>
        <taxon>rosids</taxon>
        <taxon>fabids</taxon>
        <taxon>Fabales</taxon>
        <taxon>Fabaceae</taxon>
        <taxon>Papilionoideae</taxon>
        <taxon>50 kb inversion clade</taxon>
        <taxon>NPAAA clade</taxon>
        <taxon>indigoferoid/millettioid clade</taxon>
        <taxon>Phaseoleae</taxon>
        <taxon>Vigna</taxon>
    </lineage>
</organism>
<reference evidence="2 3" key="1">
    <citation type="journal article" date="2015" name="Sci. Rep.">
        <title>The power of single molecule real-time sequencing technology in the de novo assembly of a eukaryotic genome.</title>
        <authorList>
            <person name="Sakai H."/>
            <person name="Naito K."/>
            <person name="Ogiso-Tanaka E."/>
            <person name="Takahashi Y."/>
            <person name="Iseki K."/>
            <person name="Muto C."/>
            <person name="Satou K."/>
            <person name="Teruya K."/>
            <person name="Shiroma A."/>
            <person name="Shimoji M."/>
            <person name="Hirano T."/>
            <person name="Itoh T."/>
            <person name="Kaga A."/>
            <person name="Tomooka N."/>
        </authorList>
    </citation>
    <scope>NUCLEOTIDE SEQUENCE [LARGE SCALE GENOMIC DNA]</scope>
    <source>
        <strain evidence="3">cv. Shumari</strain>
    </source>
</reference>
<dbReference type="AlphaFoldDB" id="A0A0S3RXX7"/>
<feature type="compositionally biased region" description="Basic and acidic residues" evidence="1">
    <location>
        <begin position="1"/>
        <end position="10"/>
    </location>
</feature>
<evidence type="ECO:0000313" key="3">
    <source>
        <dbReference type="Proteomes" id="UP000291084"/>
    </source>
</evidence>
<sequence length="108" mass="11714">MTVKAREDPGHPLLPDPNGRYLKSPPFIVVMPSAPPFIPSLSSKNLSGINSSGLAHASGSRMMAYTLISVRVWPFIPYPLMVQSSADSLRANGAVGWSLRTSFTTAWR</sequence>
<accession>A0A0S3RXX7</accession>
<gene>
    <name evidence="2" type="primary">Vigan.04G284000</name>
    <name evidence="2" type="ORF">VIGAN_04284000</name>
</gene>
<dbReference type="Proteomes" id="UP000291084">
    <property type="component" value="Chromosome 4"/>
</dbReference>
<feature type="region of interest" description="Disordered" evidence="1">
    <location>
        <begin position="1"/>
        <end position="20"/>
    </location>
</feature>
<evidence type="ECO:0000313" key="2">
    <source>
        <dbReference type="EMBL" id="BAT85311.1"/>
    </source>
</evidence>
<name>A0A0S3RXX7_PHAAN</name>
<keyword evidence="3" id="KW-1185">Reference proteome</keyword>
<proteinExistence type="predicted"/>
<evidence type="ECO:0000256" key="1">
    <source>
        <dbReference type="SAM" id="MobiDB-lite"/>
    </source>
</evidence>
<protein>
    <submittedName>
        <fullName evidence="2">Uncharacterized protein</fullName>
    </submittedName>
</protein>
<dbReference type="EMBL" id="AP015037">
    <property type="protein sequence ID" value="BAT85311.1"/>
    <property type="molecule type" value="Genomic_DNA"/>
</dbReference>